<dbReference type="EMBL" id="JAIMJA010000019">
    <property type="protein sequence ID" value="MCE2596451.1"/>
    <property type="molecule type" value="Genomic_DNA"/>
</dbReference>
<reference evidence="3 4" key="1">
    <citation type="journal article" date="2022" name="Environ. Microbiol. Rep.">
        <title>Eco-phylogenetic analyses reveal divergent evolution of vitamin B12 metabolism in the marine bacterial family 'Psychromonadaceae'.</title>
        <authorList>
            <person name="Jin X."/>
            <person name="Yang Y."/>
            <person name="Cao H."/>
            <person name="Gao B."/>
            <person name="Zhao Z."/>
        </authorList>
    </citation>
    <scope>NUCLEOTIDE SEQUENCE [LARGE SCALE GENOMIC DNA]</scope>
    <source>
        <strain evidence="3 4">MKS20</strain>
    </source>
</reference>
<dbReference type="InterPro" id="IPR053145">
    <property type="entry name" value="AB_hydrolase_Est10"/>
</dbReference>
<gene>
    <name evidence="3" type="ORF">K6Y31_16770</name>
</gene>
<feature type="domain" description="Xaa-Pro dipeptidyl-peptidase-like" evidence="2">
    <location>
        <begin position="54"/>
        <end position="231"/>
    </location>
</feature>
<name>A0ABS8WFF1_9GAMM</name>
<dbReference type="InterPro" id="IPR000383">
    <property type="entry name" value="Xaa-Pro-like_dom"/>
</dbReference>
<evidence type="ECO:0000313" key="4">
    <source>
        <dbReference type="Proteomes" id="UP001201273"/>
    </source>
</evidence>
<dbReference type="GO" id="GO:0016787">
    <property type="term" value="F:hydrolase activity"/>
    <property type="evidence" value="ECO:0007669"/>
    <property type="project" value="UniProtKB-KW"/>
</dbReference>
<feature type="chain" id="PRO_5046623454" evidence="1">
    <location>
        <begin position="23"/>
        <end position="367"/>
    </location>
</feature>
<dbReference type="SUPFAM" id="SSF53474">
    <property type="entry name" value="alpha/beta-Hydrolases"/>
    <property type="match status" value="1"/>
</dbReference>
<dbReference type="Pfam" id="PF02129">
    <property type="entry name" value="Peptidase_S15"/>
    <property type="match status" value="1"/>
</dbReference>
<feature type="signal peptide" evidence="1">
    <location>
        <begin position="1"/>
        <end position="22"/>
    </location>
</feature>
<dbReference type="Proteomes" id="UP001201273">
    <property type="component" value="Unassembled WGS sequence"/>
</dbReference>
<sequence>MNRFLKMVVLPLVCLLSACSNALDNILFNLVPHPQEPQERQYNIRQVEFVNPIDGTLLAGELTYPAEGESFPAVVLISGHESGAPPASRNDEIAGHQYFLVISHLLTQRGYAVLRYDNRGVGDSTGDYMTASDNEFSADAAAALKWLRENSNIRLTSSGFLGHSQGGIKALLAAEIEHPDFIISLAGISVETTAQAVVRQNQEINRANGIPQSLSDLQAKELKDIFEILRISSTKEQAQSLLREYTLNAGITDADHIQNVVDQFGSNWWFTEAHRDIKPLIKKYRGPILALFGSKDLLVSAAINEAPTRHLLRHPQSEVHTFDNLNHLFQTAKKGTGPQEYWEIETTIEEYVIEKIDDWTKSISSMP</sequence>
<dbReference type="PANTHER" id="PTHR43265:SF1">
    <property type="entry name" value="ESTERASE ESTD"/>
    <property type="match status" value="1"/>
</dbReference>
<keyword evidence="4" id="KW-1185">Reference proteome</keyword>
<organism evidence="3 4">
    <name type="scientific">Motilimonas cestriensis</name>
    <dbReference type="NCBI Taxonomy" id="2742685"/>
    <lineage>
        <taxon>Bacteria</taxon>
        <taxon>Pseudomonadati</taxon>
        <taxon>Pseudomonadota</taxon>
        <taxon>Gammaproteobacteria</taxon>
        <taxon>Alteromonadales</taxon>
        <taxon>Alteromonadales genera incertae sedis</taxon>
        <taxon>Motilimonas</taxon>
    </lineage>
</organism>
<dbReference type="Gene3D" id="3.40.50.1820">
    <property type="entry name" value="alpha/beta hydrolase"/>
    <property type="match status" value="1"/>
</dbReference>
<dbReference type="PANTHER" id="PTHR43265">
    <property type="entry name" value="ESTERASE ESTD"/>
    <property type="match status" value="1"/>
</dbReference>
<protein>
    <submittedName>
        <fullName evidence="3">Alpha/beta fold hydrolase</fullName>
    </submittedName>
</protein>
<dbReference type="RefSeq" id="WP_233054089.1">
    <property type="nucleotide sequence ID" value="NZ_JAIMJA010000019.1"/>
</dbReference>
<dbReference type="PROSITE" id="PS51257">
    <property type="entry name" value="PROKAR_LIPOPROTEIN"/>
    <property type="match status" value="1"/>
</dbReference>
<proteinExistence type="predicted"/>
<evidence type="ECO:0000259" key="2">
    <source>
        <dbReference type="Pfam" id="PF02129"/>
    </source>
</evidence>
<keyword evidence="1" id="KW-0732">Signal</keyword>
<evidence type="ECO:0000256" key="1">
    <source>
        <dbReference type="SAM" id="SignalP"/>
    </source>
</evidence>
<evidence type="ECO:0000313" key="3">
    <source>
        <dbReference type="EMBL" id="MCE2596451.1"/>
    </source>
</evidence>
<comment type="caution">
    <text evidence="3">The sequence shown here is derived from an EMBL/GenBank/DDBJ whole genome shotgun (WGS) entry which is preliminary data.</text>
</comment>
<dbReference type="InterPro" id="IPR029058">
    <property type="entry name" value="AB_hydrolase_fold"/>
</dbReference>
<accession>A0ABS8WFF1</accession>
<keyword evidence="3" id="KW-0378">Hydrolase</keyword>